<organism evidence="8 9">
    <name type="scientific">Neohortaea acidophila</name>
    <dbReference type="NCBI Taxonomy" id="245834"/>
    <lineage>
        <taxon>Eukaryota</taxon>
        <taxon>Fungi</taxon>
        <taxon>Dikarya</taxon>
        <taxon>Ascomycota</taxon>
        <taxon>Pezizomycotina</taxon>
        <taxon>Dothideomycetes</taxon>
        <taxon>Dothideomycetidae</taxon>
        <taxon>Mycosphaerellales</taxon>
        <taxon>Teratosphaeriaceae</taxon>
        <taxon>Neohortaea</taxon>
    </lineage>
</organism>
<keyword evidence="6" id="KW-0560">Oxidoreductase</keyword>
<evidence type="ECO:0000313" key="8">
    <source>
        <dbReference type="EMBL" id="KAF2480036.1"/>
    </source>
</evidence>
<dbReference type="SUPFAM" id="SSF51905">
    <property type="entry name" value="FAD/NAD(P)-binding domain"/>
    <property type="match status" value="1"/>
</dbReference>
<dbReference type="Gene3D" id="3.50.50.60">
    <property type="entry name" value="FAD/NAD(P)-binding domain"/>
    <property type="match status" value="3"/>
</dbReference>
<sequence>MASPAVEANVPAPDLNGPAVANSVDFQAKYEKERSKRLRPEGYQQYIDLHQSEQHRRFIEDPWIESGSPINTPIKTGGHTKILIVGAGWGGIQAAVKLLQAGFTTADLLLVDPAGGFGGTWWWNRYPGLMCDVESYVYLPFLEEMEYMPKDRYASGLEIRKYADVICSKYGLHERAMFQSSVVKTVWDENKKQWDTTISKKPKGGQQSEHKVFADFVVIASGVLNNPKLADLPGMVDFHGEMFHTARWDYQYTGGTQENPELHGLKGKTVAIIGTGATAVQAIPYLARYADQLYVVQRTPAAVDVRGNRQTDPATWKSQIAKEKGWWRARNANFNAFVQNHPDPPSNDFVSDGWTSMPSYSALIGTPKQVTMDNVQQHIAELHTMDYPRQEAIRQRVDHEVHDKGTAAKLKAWYPGWCKRPCFHDEYLPTFNHSHVHLIDTDGKGLDRVTERGFAANGQEYPVDAIIWSTGFRSPIFGSPAGKADVRVIGRDNIDMEELADKKEFRTLHSTCATGFPNMFYLSAIQNSVTANYNFVMDTSATHVAYILSTAVADAAKASSSGGATNGEAKARPVIEPTAEAQEAWANEILAGAMALAGLGGCTPSYMNQEGETDKLKPEEAMKMAAGGTWARGMTPFLEIVEQWRAKGGMEGLRVEFVH</sequence>
<dbReference type="InterPro" id="IPR036188">
    <property type="entry name" value="FAD/NAD-bd_sf"/>
</dbReference>
<accession>A0A6A6PJR7</accession>
<reference evidence="8" key="1">
    <citation type="journal article" date="2020" name="Stud. Mycol.">
        <title>101 Dothideomycetes genomes: a test case for predicting lifestyles and emergence of pathogens.</title>
        <authorList>
            <person name="Haridas S."/>
            <person name="Albert R."/>
            <person name="Binder M."/>
            <person name="Bloem J."/>
            <person name="Labutti K."/>
            <person name="Salamov A."/>
            <person name="Andreopoulos B."/>
            <person name="Baker S."/>
            <person name="Barry K."/>
            <person name="Bills G."/>
            <person name="Bluhm B."/>
            <person name="Cannon C."/>
            <person name="Castanera R."/>
            <person name="Culley D."/>
            <person name="Daum C."/>
            <person name="Ezra D."/>
            <person name="Gonzalez J."/>
            <person name="Henrissat B."/>
            <person name="Kuo A."/>
            <person name="Liang C."/>
            <person name="Lipzen A."/>
            <person name="Lutzoni F."/>
            <person name="Magnuson J."/>
            <person name="Mondo S."/>
            <person name="Nolan M."/>
            <person name="Ohm R."/>
            <person name="Pangilinan J."/>
            <person name="Park H.-J."/>
            <person name="Ramirez L."/>
            <person name="Alfaro M."/>
            <person name="Sun H."/>
            <person name="Tritt A."/>
            <person name="Yoshinaga Y."/>
            <person name="Zwiers L.-H."/>
            <person name="Turgeon B."/>
            <person name="Goodwin S."/>
            <person name="Spatafora J."/>
            <person name="Crous P."/>
            <person name="Grigoriev I."/>
        </authorList>
    </citation>
    <scope>NUCLEOTIDE SEQUENCE</scope>
    <source>
        <strain evidence="8">CBS 113389</strain>
    </source>
</reference>
<dbReference type="PANTHER" id="PTHR43098">
    <property type="entry name" value="L-ORNITHINE N(5)-MONOOXYGENASE-RELATED"/>
    <property type="match status" value="1"/>
</dbReference>
<evidence type="ECO:0000256" key="3">
    <source>
        <dbReference type="ARBA" id="ARBA00022630"/>
    </source>
</evidence>
<dbReference type="GeneID" id="54476674"/>
<dbReference type="GO" id="GO:0016491">
    <property type="term" value="F:oxidoreductase activity"/>
    <property type="evidence" value="ECO:0007669"/>
    <property type="project" value="UniProtKB-KW"/>
</dbReference>
<evidence type="ECO:0000256" key="1">
    <source>
        <dbReference type="ARBA" id="ARBA00001974"/>
    </source>
</evidence>
<dbReference type="PRINTS" id="PR00411">
    <property type="entry name" value="PNDRDTASEI"/>
</dbReference>
<keyword evidence="9" id="KW-1185">Reference proteome</keyword>
<comment type="similarity">
    <text evidence="2">Belongs to the FAD-binding monooxygenase family.</text>
</comment>
<dbReference type="OrthoDB" id="66881at2759"/>
<dbReference type="EMBL" id="MU001640">
    <property type="protein sequence ID" value="KAF2480036.1"/>
    <property type="molecule type" value="Genomic_DNA"/>
</dbReference>
<evidence type="ECO:0000259" key="7">
    <source>
        <dbReference type="Pfam" id="PF07992"/>
    </source>
</evidence>
<dbReference type="Pfam" id="PF07992">
    <property type="entry name" value="Pyr_redox_2"/>
    <property type="match status" value="1"/>
</dbReference>
<dbReference type="AlphaFoldDB" id="A0A6A6PJR7"/>
<feature type="domain" description="FAD/NAD(P)-binding" evidence="7">
    <location>
        <begin position="81"/>
        <end position="303"/>
    </location>
</feature>
<keyword evidence="4" id="KW-0274">FAD</keyword>
<keyword evidence="3" id="KW-0285">Flavoprotein</keyword>
<comment type="cofactor">
    <cofactor evidence="1">
        <name>FAD</name>
        <dbReference type="ChEBI" id="CHEBI:57692"/>
    </cofactor>
</comment>
<keyword evidence="5" id="KW-0521">NADP</keyword>
<evidence type="ECO:0000256" key="5">
    <source>
        <dbReference type="ARBA" id="ARBA00022857"/>
    </source>
</evidence>
<proteinExistence type="inferred from homology"/>
<dbReference type="Proteomes" id="UP000799767">
    <property type="component" value="Unassembled WGS sequence"/>
</dbReference>
<dbReference type="PRINTS" id="PR00368">
    <property type="entry name" value="FADPNR"/>
</dbReference>
<evidence type="ECO:0000256" key="4">
    <source>
        <dbReference type="ARBA" id="ARBA00022827"/>
    </source>
</evidence>
<dbReference type="InterPro" id="IPR023753">
    <property type="entry name" value="FAD/NAD-binding_dom"/>
</dbReference>
<dbReference type="InterPro" id="IPR050775">
    <property type="entry name" value="FAD-binding_Monooxygenases"/>
</dbReference>
<evidence type="ECO:0000256" key="2">
    <source>
        <dbReference type="ARBA" id="ARBA00010139"/>
    </source>
</evidence>
<evidence type="ECO:0000256" key="6">
    <source>
        <dbReference type="ARBA" id="ARBA00023002"/>
    </source>
</evidence>
<dbReference type="PANTHER" id="PTHR43098:SF2">
    <property type="entry name" value="FAD-BINDING MONOOXYGENASE AUSB-RELATED"/>
    <property type="match status" value="1"/>
</dbReference>
<name>A0A6A6PJR7_9PEZI</name>
<evidence type="ECO:0000313" key="9">
    <source>
        <dbReference type="Proteomes" id="UP000799767"/>
    </source>
</evidence>
<gene>
    <name evidence="8" type="ORF">BDY17DRAFT_312935</name>
</gene>
<protein>
    <recommendedName>
        <fullName evidence="7">FAD/NAD(P)-binding domain-containing protein</fullName>
    </recommendedName>
</protein>
<dbReference type="RefSeq" id="XP_033586606.1">
    <property type="nucleotide sequence ID" value="XM_033735672.1"/>
</dbReference>